<name>A0A545UD48_9GAMM</name>
<dbReference type="InterPro" id="IPR036038">
    <property type="entry name" value="Aminotransferase-like"/>
</dbReference>
<dbReference type="NCBIfam" id="TIGR03461">
    <property type="entry name" value="pabC_Proteo"/>
    <property type="match status" value="1"/>
</dbReference>
<sequence length="292" mass="32567">MCCAIPLALAEPTDRSYFLNLKSNALLEFYLFDNTVNPDDSALNLERGFLFGDGFFTTGLIVQGDFLHLKLHLKRLADSAHKLGFKSFDLAKLKSRLEPLCERSTNACIRITISRRQSQRGYRIPSEEQVTVVIQLSPLPGIPDFDCELLFASTPISVNSFLAGLKHLNRLDNVLAASEVSEVYQESLLCDGETVICGSRTNLFIHQAGQWFTPTLDKAGIHGITRLRLITALRAANIPIEERNLDKKTVLNCEAAFVTNSLLGIWPVCKIENKALATDLVEQLQSQLNFVR</sequence>
<dbReference type="Gene3D" id="3.20.10.10">
    <property type="entry name" value="D-amino Acid Aminotransferase, subunit A, domain 2"/>
    <property type="match status" value="1"/>
</dbReference>
<proteinExistence type="inferred from homology"/>
<dbReference type="Gene3D" id="3.30.470.10">
    <property type="match status" value="1"/>
</dbReference>
<evidence type="ECO:0000256" key="3">
    <source>
        <dbReference type="ARBA" id="ARBA00011738"/>
    </source>
</evidence>
<keyword evidence="5" id="KW-0289">Folate biosynthesis</keyword>
<evidence type="ECO:0000256" key="9">
    <source>
        <dbReference type="ARBA" id="ARBA00049529"/>
    </source>
</evidence>
<comment type="similarity">
    <text evidence="2">Belongs to the class-IV pyridoxal-phosphate-dependent aminotransferase family.</text>
</comment>
<comment type="cofactor">
    <cofactor evidence="1">
        <name>pyridoxal 5'-phosphate</name>
        <dbReference type="ChEBI" id="CHEBI:597326"/>
    </cofactor>
</comment>
<dbReference type="InterPro" id="IPR001544">
    <property type="entry name" value="Aminotrans_IV"/>
</dbReference>
<comment type="caution">
    <text evidence="11">The sequence shown here is derived from an EMBL/GenBank/DDBJ whole genome shotgun (WGS) entry which is preliminary data.</text>
</comment>
<reference evidence="11 12" key="1">
    <citation type="submission" date="2019-07" db="EMBL/GenBank/DDBJ databases">
        <title>Draft genome for Aliikangiella sp. M105.</title>
        <authorList>
            <person name="Wang G."/>
        </authorList>
    </citation>
    <scope>NUCLEOTIDE SEQUENCE [LARGE SCALE GENOMIC DNA]</scope>
    <source>
        <strain evidence="11 12">M105</strain>
    </source>
</reference>
<evidence type="ECO:0000256" key="10">
    <source>
        <dbReference type="NCBIfam" id="TIGR03461"/>
    </source>
</evidence>
<dbReference type="InterPro" id="IPR050571">
    <property type="entry name" value="Class-IV_PLP-Dep_Aminotrnsfr"/>
</dbReference>
<evidence type="ECO:0000313" key="11">
    <source>
        <dbReference type="EMBL" id="TQV87391.1"/>
    </source>
</evidence>
<evidence type="ECO:0000313" key="12">
    <source>
        <dbReference type="Proteomes" id="UP000315439"/>
    </source>
</evidence>
<dbReference type="GO" id="GO:0008696">
    <property type="term" value="F:4-amino-4-deoxychorismate lyase activity"/>
    <property type="evidence" value="ECO:0007669"/>
    <property type="project" value="UniProtKB-UniRule"/>
</dbReference>
<evidence type="ECO:0000256" key="2">
    <source>
        <dbReference type="ARBA" id="ARBA00009320"/>
    </source>
</evidence>
<organism evidence="11 12">
    <name type="scientific">Aliikangiella coralliicola</name>
    <dbReference type="NCBI Taxonomy" id="2592383"/>
    <lineage>
        <taxon>Bacteria</taxon>
        <taxon>Pseudomonadati</taxon>
        <taxon>Pseudomonadota</taxon>
        <taxon>Gammaproteobacteria</taxon>
        <taxon>Oceanospirillales</taxon>
        <taxon>Pleioneaceae</taxon>
        <taxon>Aliikangiella</taxon>
    </lineage>
</organism>
<comment type="catalytic activity">
    <reaction evidence="9">
        <text>4-amino-4-deoxychorismate = 4-aminobenzoate + pyruvate + H(+)</text>
        <dbReference type="Rhea" id="RHEA:16201"/>
        <dbReference type="ChEBI" id="CHEBI:15361"/>
        <dbReference type="ChEBI" id="CHEBI:15378"/>
        <dbReference type="ChEBI" id="CHEBI:17836"/>
        <dbReference type="ChEBI" id="CHEBI:58406"/>
        <dbReference type="EC" id="4.1.3.38"/>
    </reaction>
</comment>
<evidence type="ECO:0000256" key="4">
    <source>
        <dbReference type="ARBA" id="ARBA00022898"/>
    </source>
</evidence>
<evidence type="ECO:0000256" key="6">
    <source>
        <dbReference type="ARBA" id="ARBA00023239"/>
    </source>
</evidence>
<evidence type="ECO:0000256" key="1">
    <source>
        <dbReference type="ARBA" id="ARBA00001933"/>
    </source>
</evidence>
<dbReference type="Pfam" id="PF01063">
    <property type="entry name" value="Aminotran_4"/>
    <property type="match status" value="1"/>
</dbReference>
<gene>
    <name evidence="11" type="primary">pabC</name>
    <name evidence="11" type="ORF">FLL46_13175</name>
</gene>
<keyword evidence="6 11" id="KW-0456">Lyase</keyword>
<keyword evidence="12" id="KW-1185">Reference proteome</keyword>
<dbReference type="OrthoDB" id="9805628at2"/>
<dbReference type="EMBL" id="VIKS01000008">
    <property type="protein sequence ID" value="TQV87391.1"/>
    <property type="molecule type" value="Genomic_DNA"/>
</dbReference>
<dbReference type="Proteomes" id="UP000315439">
    <property type="component" value="Unassembled WGS sequence"/>
</dbReference>
<dbReference type="GO" id="GO:0046656">
    <property type="term" value="P:folic acid biosynthetic process"/>
    <property type="evidence" value="ECO:0007669"/>
    <property type="project" value="UniProtKB-KW"/>
</dbReference>
<keyword evidence="4" id="KW-0663">Pyridoxal phosphate</keyword>
<dbReference type="InterPro" id="IPR043131">
    <property type="entry name" value="BCAT-like_N"/>
</dbReference>
<dbReference type="GO" id="GO:0005829">
    <property type="term" value="C:cytosol"/>
    <property type="evidence" value="ECO:0007669"/>
    <property type="project" value="TreeGrafter"/>
</dbReference>
<dbReference type="AlphaFoldDB" id="A0A545UD48"/>
<evidence type="ECO:0000256" key="5">
    <source>
        <dbReference type="ARBA" id="ARBA00022909"/>
    </source>
</evidence>
<accession>A0A545UD48</accession>
<comment type="subunit">
    <text evidence="3">Homodimer.</text>
</comment>
<dbReference type="SUPFAM" id="SSF56752">
    <property type="entry name" value="D-aminoacid aminotransferase-like PLP-dependent enzymes"/>
    <property type="match status" value="1"/>
</dbReference>
<dbReference type="GO" id="GO:0030170">
    <property type="term" value="F:pyridoxal phosphate binding"/>
    <property type="evidence" value="ECO:0007669"/>
    <property type="project" value="InterPro"/>
</dbReference>
<dbReference type="GO" id="GO:0008153">
    <property type="term" value="P:4-aminobenzoate biosynthetic process"/>
    <property type="evidence" value="ECO:0007669"/>
    <property type="project" value="UniProtKB-UniRule"/>
</dbReference>
<dbReference type="EC" id="4.1.3.38" evidence="8 10"/>
<evidence type="ECO:0000256" key="8">
    <source>
        <dbReference type="ARBA" id="ARBA00035676"/>
    </source>
</evidence>
<comment type="pathway">
    <text evidence="7">Cofactor biosynthesis; tetrahydrofolate biosynthesis; 4-aminobenzoate from chorismate: step 2/2.</text>
</comment>
<dbReference type="PANTHER" id="PTHR42743">
    <property type="entry name" value="AMINO-ACID AMINOTRANSFERASE"/>
    <property type="match status" value="1"/>
</dbReference>
<dbReference type="InterPro" id="IPR017824">
    <property type="entry name" value="Aminodeoxychorismate_lyase_IV"/>
</dbReference>
<evidence type="ECO:0000256" key="7">
    <source>
        <dbReference type="ARBA" id="ARBA00035633"/>
    </source>
</evidence>
<dbReference type="InterPro" id="IPR043132">
    <property type="entry name" value="BCAT-like_C"/>
</dbReference>
<dbReference type="PANTHER" id="PTHR42743:SF2">
    <property type="entry name" value="AMINODEOXYCHORISMATE LYASE"/>
    <property type="match status" value="1"/>
</dbReference>
<protein>
    <recommendedName>
        <fullName evidence="8 10">Aminodeoxychorismate lyase</fullName>
        <ecNumber evidence="8 10">4.1.3.38</ecNumber>
    </recommendedName>
</protein>